<dbReference type="NCBIfam" id="TIGR00328">
    <property type="entry name" value="flhB"/>
    <property type="match status" value="1"/>
</dbReference>
<keyword evidence="4 13" id="KW-0813">Transport</keyword>
<evidence type="ECO:0000256" key="11">
    <source>
        <dbReference type="ARBA" id="ARBA00023225"/>
    </source>
</evidence>
<dbReference type="PRINTS" id="PR00950">
    <property type="entry name" value="TYPE3IMSPROT"/>
</dbReference>
<evidence type="ECO:0000256" key="2">
    <source>
        <dbReference type="ARBA" id="ARBA00010690"/>
    </source>
</evidence>
<dbReference type="eggNOG" id="COG1377">
    <property type="taxonomic scope" value="Bacteria"/>
</dbReference>
<dbReference type="InterPro" id="IPR006135">
    <property type="entry name" value="T3SS_substrate_exporter"/>
</dbReference>
<feature type="transmembrane region" description="Helical" evidence="13">
    <location>
        <begin position="187"/>
        <end position="209"/>
    </location>
</feature>
<dbReference type="Proteomes" id="UP000002222">
    <property type="component" value="Chromosome"/>
</dbReference>
<dbReference type="Gene3D" id="3.40.1690.10">
    <property type="entry name" value="secretion proteins EscU"/>
    <property type="match status" value="1"/>
</dbReference>
<dbReference type="PANTHER" id="PTHR30531:SF12">
    <property type="entry name" value="FLAGELLAR BIOSYNTHETIC PROTEIN FLHB"/>
    <property type="match status" value="1"/>
</dbReference>
<dbReference type="AlphaFoldDB" id="D1B0F9"/>
<evidence type="ECO:0000256" key="14">
    <source>
        <dbReference type="SAM" id="MobiDB-lite"/>
    </source>
</evidence>
<feature type="transmembrane region" description="Helical" evidence="13">
    <location>
        <begin position="86"/>
        <end position="106"/>
    </location>
</feature>
<keyword evidence="10 13" id="KW-0472">Membrane</keyword>
<evidence type="ECO:0000313" key="15">
    <source>
        <dbReference type="EMBL" id="ACZ11278.1"/>
    </source>
</evidence>
<gene>
    <name evidence="13" type="primary">flhB</name>
    <name evidence="15" type="ordered locus">Sdel_0240</name>
</gene>
<comment type="function">
    <text evidence="12 13">Required for formation of the rod structure in the basal body of the flagellar apparatus. Together with FliI and FliH, may constitute the export apparatus of flagellin.</text>
</comment>
<evidence type="ECO:0000256" key="6">
    <source>
        <dbReference type="ARBA" id="ARBA00022692"/>
    </source>
</evidence>
<evidence type="ECO:0000256" key="4">
    <source>
        <dbReference type="ARBA" id="ARBA00022448"/>
    </source>
</evidence>
<keyword evidence="9 13" id="KW-1133">Transmembrane helix</keyword>
<evidence type="ECO:0000313" key="16">
    <source>
        <dbReference type="Proteomes" id="UP000002222"/>
    </source>
</evidence>
<dbReference type="PANTHER" id="PTHR30531">
    <property type="entry name" value="FLAGELLAR BIOSYNTHETIC PROTEIN FLHB"/>
    <property type="match status" value="1"/>
</dbReference>
<evidence type="ECO:0000256" key="8">
    <source>
        <dbReference type="ARBA" id="ARBA00022927"/>
    </source>
</evidence>
<evidence type="ECO:0000256" key="12">
    <source>
        <dbReference type="ARBA" id="ARBA00025078"/>
    </source>
</evidence>
<dbReference type="InterPro" id="IPR006136">
    <property type="entry name" value="FlhB"/>
</dbReference>
<keyword evidence="5 13" id="KW-1003">Cell membrane</keyword>
<evidence type="ECO:0000256" key="5">
    <source>
        <dbReference type="ARBA" id="ARBA00022475"/>
    </source>
</evidence>
<dbReference type="RefSeq" id="WP_012856044.1">
    <property type="nucleotide sequence ID" value="NC_013512.1"/>
</dbReference>
<comment type="subcellular location">
    <subcellularLocation>
        <location evidence="1">Cell inner membrane</location>
        <topology evidence="1">Multi-pass membrane protein</topology>
    </subcellularLocation>
    <subcellularLocation>
        <location evidence="13">Cell membrane</location>
    </subcellularLocation>
</comment>
<dbReference type="Gene3D" id="6.10.250.2080">
    <property type="match status" value="1"/>
</dbReference>
<keyword evidence="11 13" id="KW-1006">Bacterial flagellum protein export</keyword>
<keyword evidence="6 13" id="KW-0812">Transmembrane</keyword>
<dbReference type="OrthoDB" id="9807950at2"/>
<keyword evidence="15" id="KW-0966">Cell projection</keyword>
<sequence length="353" mass="40258">MADDQEKTEEATSKKIEDARKEGNVPKSQDMSAFVTLVVALGAFLAWLSFIESRIIYLYHYYQSLIGTEITKEVTFQISLISLREVVFMVIPLALAVAIAGILANVMQTGFLFTTKPLMPNFGKLDPIKGFKNLFSLKKLIETVKTLLKVSVVMGISYFFLWSFTKELPTVIYFPLPDQMAWLKEKMLILAAVILIILLVLALADLMLVRFNYFKELRMSKQEVKDEYKQMEGDPKIKAKIRQIQMQMTRKRMMQEIPGADVVITNPTHYAVAIRYHQDKEAAPKVIAKGTDLVALRIKEIALNHHIQIVENPPLARELYKKCNIGELIPENLYKAVAEVLAFVYKSSKKSYP</sequence>
<dbReference type="GO" id="GO:0005886">
    <property type="term" value="C:plasma membrane"/>
    <property type="evidence" value="ECO:0007669"/>
    <property type="project" value="UniProtKB-SubCell"/>
</dbReference>
<dbReference type="SUPFAM" id="SSF160544">
    <property type="entry name" value="EscU C-terminal domain-like"/>
    <property type="match status" value="1"/>
</dbReference>
<evidence type="ECO:0000256" key="13">
    <source>
        <dbReference type="RuleBase" id="RU364091"/>
    </source>
</evidence>
<dbReference type="MEROPS" id="N06.A01"/>
<dbReference type="KEGG" id="sdl:Sdel_0240"/>
<dbReference type="GO" id="GO:0044780">
    <property type="term" value="P:bacterial-type flagellum assembly"/>
    <property type="evidence" value="ECO:0007669"/>
    <property type="project" value="InterPro"/>
</dbReference>
<evidence type="ECO:0000256" key="7">
    <source>
        <dbReference type="ARBA" id="ARBA00022795"/>
    </source>
</evidence>
<keyword evidence="8 13" id="KW-0653">Protein transport</keyword>
<dbReference type="EMBL" id="CP001816">
    <property type="protein sequence ID" value="ACZ11278.1"/>
    <property type="molecule type" value="Genomic_DNA"/>
</dbReference>
<keyword evidence="15" id="KW-0969">Cilium</keyword>
<name>D1B0F9_SULD5</name>
<keyword evidence="15" id="KW-0282">Flagellum</keyword>
<evidence type="ECO:0000256" key="3">
    <source>
        <dbReference type="ARBA" id="ARBA00021622"/>
    </source>
</evidence>
<dbReference type="HOGENOM" id="CLU_041013_1_2_7"/>
<reference evidence="15 16" key="2">
    <citation type="journal article" date="2010" name="Stand. Genomic Sci.">
        <title>Complete genome sequence of Sulfurospirillum deleyianum type strain (5175).</title>
        <authorList>
            <person name="Sikorski J."/>
            <person name="Lapidus A."/>
            <person name="Copeland A."/>
            <person name="Glavina Del Rio T."/>
            <person name="Nolan M."/>
            <person name="Lucas S."/>
            <person name="Chen F."/>
            <person name="Tice H."/>
            <person name="Cheng J.F."/>
            <person name="Saunders E."/>
            <person name="Bruce D."/>
            <person name="Goodwin L."/>
            <person name="Pitluck S."/>
            <person name="Ovchinnikova G."/>
            <person name="Pati A."/>
            <person name="Ivanova N."/>
            <person name="Mavromatis K."/>
            <person name="Chen A."/>
            <person name="Palaniappan K."/>
            <person name="Chain P."/>
            <person name="Land M."/>
            <person name="Hauser L."/>
            <person name="Chang Y.J."/>
            <person name="Jeffries C.D."/>
            <person name="Brettin T."/>
            <person name="Detter J.C."/>
            <person name="Han C."/>
            <person name="Rohde M."/>
            <person name="Lang E."/>
            <person name="Spring S."/>
            <person name="Goker M."/>
            <person name="Bristow J."/>
            <person name="Eisen J.A."/>
            <person name="Markowitz V."/>
            <person name="Hugenholtz P."/>
            <person name="Kyrpides N.C."/>
            <person name="Klenk H.P."/>
        </authorList>
    </citation>
    <scope>NUCLEOTIDE SEQUENCE [LARGE SCALE GENOMIC DNA]</scope>
    <source>
        <strain evidence="16">ATCC 51133 / DSM 6946 / 5175</strain>
    </source>
</reference>
<reference evidence="16" key="1">
    <citation type="submission" date="2009-11" db="EMBL/GenBank/DDBJ databases">
        <title>The complete genome of Sulfurospirillum deleyianum DSM 6946.</title>
        <authorList>
            <consortium name="US DOE Joint Genome Institute (JGI-PGF)"/>
            <person name="Lucas S."/>
            <person name="Copeland A."/>
            <person name="Lapidus A."/>
            <person name="Glavina del Rio T."/>
            <person name="Dalin E."/>
            <person name="Tice H."/>
            <person name="Bruce D."/>
            <person name="Goodwin L."/>
            <person name="Pitluck S."/>
            <person name="Kyrpides N."/>
            <person name="Mavromatis K."/>
            <person name="Ivanova N."/>
            <person name="Ovchinnikova G."/>
            <person name="Munk A.C."/>
            <person name="Lu M."/>
            <person name="Brettin T."/>
            <person name="Detter J.C."/>
            <person name="Han C."/>
            <person name="Tapia R."/>
            <person name="Larimer F."/>
            <person name="Land M."/>
            <person name="Hauser L."/>
            <person name="Markowitz V."/>
            <person name="Cheng J.F."/>
            <person name="Hugenholtz P."/>
            <person name="Woyke T."/>
            <person name="Wu D."/>
            <person name="Aumann P."/>
            <person name="Schneider S."/>
            <person name="Lang E."/>
            <person name="Spring S."/>
            <person name="Klenk H.P."/>
            <person name="Eisen J.A."/>
        </authorList>
    </citation>
    <scope>NUCLEOTIDE SEQUENCE [LARGE SCALE GENOMIC DNA]</scope>
    <source>
        <strain evidence="16">ATCC 51133 / DSM 6946 / 5175</strain>
    </source>
</reference>
<proteinExistence type="inferred from homology"/>
<comment type="similarity">
    <text evidence="2 13">Belongs to the type III secretion exporter family.</text>
</comment>
<protein>
    <recommendedName>
        <fullName evidence="3 13">Flagellar biosynthetic protein FlhB</fullName>
    </recommendedName>
</protein>
<dbReference type="STRING" id="525898.Sdel_0240"/>
<dbReference type="FunFam" id="3.40.1690.10:FF:000001">
    <property type="entry name" value="Flagellar biosynthetic protein FlhB"/>
    <property type="match status" value="1"/>
</dbReference>
<evidence type="ECO:0000256" key="9">
    <source>
        <dbReference type="ARBA" id="ARBA00022989"/>
    </source>
</evidence>
<keyword evidence="7 13" id="KW-1005">Bacterial flagellum biogenesis</keyword>
<feature type="region of interest" description="Disordered" evidence="14">
    <location>
        <begin position="1"/>
        <end position="24"/>
    </location>
</feature>
<evidence type="ECO:0000256" key="10">
    <source>
        <dbReference type="ARBA" id="ARBA00023136"/>
    </source>
</evidence>
<dbReference type="Pfam" id="PF01312">
    <property type="entry name" value="Bac_export_2"/>
    <property type="match status" value="1"/>
</dbReference>
<dbReference type="GO" id="GO:0009306">
    <property type="term" value="P:protein secretion"/>
    <property type="evidence" value="ECO:0007669"/>
    <property type="project" value="InterPro"/>
</dbReference>
<dbReference type="InterPro" id="IPR029025">
    <property type="entry name" value="T3SS_substrate_exporter_C"/>
</dbReference>
<organism evidence="15 16">
    <name type="scientific">Sulfurospirillum deleyianum (strain ATCC 51133 / DSM 6946 / 5175)</name>
    <dbReference type="NCBI Taxonomy" id="525898"/>
    <lineage>
        <taxon>Bacteria</taxon>
        <taxon>Pseudomonadati</taxon>
        <taxon>Campylobacterota</taxon>
        <taxon>Epsilonproteobacteria</taxon>
        <taxon>Campylobacterales</taxon>
        <taxon>Sulfurospirillaceae</taxon>
        <taxon>Sulfurospirillum</taxon>
    </lineage>
</organism>
<feature type="transmembrane region" description="Helical" evidence="13">
    <location>
        <begin position="146"/>
        <end position="165"/>
    </location>
</feature>
<accession>D1B0F9</accession>
<evidence type="ECO:0000256" key="1">
    <source>
        <dbReference type="ARBA" id="ARBA00004429"/>
    </source>
</evidence>
<feature type="transmembrane region" description="Helical" evidence="13">
    <location>
        <begin position="31"/>
        <end position="51"/>
    </location>
</feature>
<keyword evidence="16" id="KW-1185">Reference proteome</keyword>